<evidence type="ECO:0000256" key="2">
    <source>
        <dbReference type="SAM" id="SignalP"/>
    </source>
</evidence>
<dbReference type="Proteomes" id="UP000651452">
    <property type="component" value="Unassembled WGS sequence"/>
</dbReference>
<name>A0A8H7J7M5_9PLEO</name>
<dbReference type="Gene3D" id="2.60.120.260">
    <property type="entry name" value="Galactose-binding domain-like"/>
    <property type="match status" value="1"/>
</dbReference>
<evidence type="ECO:0000256" key="1">
    <source>
        <dbReference type="SAM" id="MobiDB-lite"/>
    </source>
</evidence>
<organism evidence="4 5">
    <name type="scientific">Ascochyta lentis</name>
    <dbReference type="NCBI Taxonomy" id="205686"/>
    <lineage>
        <taxon>Eukaryota</taxon>
        <taxon>Fungi</taxon>
        <taxon>Dikarya</taxon>
        <taxon>Ascomycota</taxon>
        <taxon>Pezizomycotina</taxon>
        <taxon>Dothideomycetes</taxon>
        <taxon>Pleosporomycetidae</taxon>
        <taxon>Pleosporales</taxon>
        <taxon>Pleosporineae</taxon>
        <taxon>Didymellaceae</taxon>
        <taxon>Ascochyta</taxon>
    </lineage>
</organism>
<dbReference type="AlphaFoldDB" id="A0A8H7J7M5"/>
<evidence type="ECO:0000313" key="4">
    <source>
        <dbReference type="EMBL" id="KAF9698053.1"/>
    </source>
</evidence>
<reference evidence="4" key="2">
    <citation type="submission" date="2020-09" db="EMBL/GenBank/DDBJ databases">
        <title>Reference genome assembly for Australian Ascochyta lentis isolate Al4.</title>
        <authorList>
            <person name="Lee R.C."/>
            <person name="Farfan-Caceres L.M."/>
            <person name="Debler J.W."/>
            <person name="Williams A.H."/>
            <person name="Henares B.M."/>
        </authorList>
    </citation>
    <scope>NUCLEOTIDE SEQUENCE</scope>
    <source>
        <strain evidence="4">Al4</strain>
    </source>
</reference>
<keyword evidence="2" id="KW-0732">Signal</keyword>
<reference evidence="4" key="1">
    <citation type="submission" date="2018-12" db="EMBL/GenBank/DDBJ databases">
        <authorList>
            <person name="Syme R.A."/>
            <person name="Farfan-Caceres L."/>
            <person name="Lichtenzveig J."/>
        </authorList>
    </citation>
    <scope>NUCLEOTIDE SEQUENCE</scope>
    <source>
        <strain evidence="4">Al4</strain>
    </source>
</reference>
<feature type="chain" id="PRO_5034963066" description="Apple domain-containing protein" evidence="2">
    <location>
        <begin position="22"/>
        <end position="717"/>
    </location>
</feature>
<keyword evidence="5" id="KW-1185">Reference proteome</keyword>
<dbReference type="OrthoDB" id="160645at2759"/>
<feature type="domain" description="Apple" evidence="3">
    <location>
        <begin position="176"/>
        <end position="266"/>
    </location>
</feature>
<dbReference type="PROSITE" id="PS50948">
    <property type="entry name" value="PAN"/>
    <property type="match status" value="1"/>
</dbReference>
<dbReference type="Gene3D" id="3.50.4.10">
    <property type="entry name" value="Hepatocyte Growth Factor"/>
    <property type="match status" value="3"/>
</dbReference>
<gene>
    <name evidence="4" type="ORF">EKO04_004265</name>
</gene>
<evidence type="ECO:0000259" key="3">
    <source>
        <dbReference type="PROSITE" id="PS50948"/>
    </source>
</evidence>
<dbReference type="EMBL" id="RZGK01000007">
    <property type="protein sequence ID" value="KAF9698053.1"/>
    <property type="molecule type" value="Genomic_DNA"/>
</dbReference>
<evidence type="ECO:0000313" key="5">
    <source>
        <dbReference type="Proteomes" id="UP000651452"/>
    </source>
</evidence>
<dbReference type="PANTHER" id="PTHR33946:SF4">
    <property type="entry name" value="COAGULATION FACTOR XI"/>
    <property type="match status" value="1"/>
</dbReference>
<dbReference type="PANTHER" id="PTHR33946">
    <property type="match status" value="1"/>
</dbReference>
<feature type="signal peptide" evidence="2">
    <location>
        <begin position="1"/>
        <end position="21"/>
    </location>
</feature>
<accession>A0A8H7J7M5</accession>
<dbReference type="Pfam" id="PF14295">
    <property type="entry name" value="PAN_4"/>
    <property type="match status" value="3"/>
</dbReference>
<sequence length="717" mass="75099">MAGKTFLVCTSALLLSSLGTCIVVPAFVTVPDVPIDTNSVAISTSSATSATSTSSLASSTTPSSSSVSASASATADVVSCEGKDSGSTFTHATSKAVYDVTCGADYPNGDVEFLWTDSFDACVAACDEESSCLTVAFRSGACYLKDQVTTSVADAGIWSAKKHDAGTVPSSTGPSCVDKASDASTYRSSSGKNFKIVCGREYYGGDLTSASTASFKECIDTCSANSECVDVSYVNGACYLKRSTSTLMEAGHVWTAELIDLASTASAASTTPSMTPTTSAAAEKKELTCIDNKDNKQSYTATNGGTYVVECGVDYYGNDLPAVDSVSFAACMDTCDSTDGCVDVSYVWGRCYLKSAVTSSSPAGHVWTGRKTSAGPSDSEALSALNQDGGSFCTSYIHYKAPVTRKVTTTTPGASTVLSIQTVRSTSTKLSTVYVTAVAVQTLPALQPRQAIPTPSIISGLPASRISSMCSLVATGTSTIVSTATATVPRTTLVSTFTSVIPVTQYTAVSTFVTTTTRAPQPTAAVNLDFETGDLYNWWNYNSQPGFSAAVVSPGHSRSGVTSNWAVQMSKSAGTTTGYSFSQLQQNAANLVSGQTYRIEFSWKYSADVSSSDVCSTWVSFWGVRIANLIPSTTSSRMNSEHYLYSTTKCGTGFSFNKQASQSAGEWRRYTSYYKAPSNVEGSQKQIWFGLQCNAGTQAVDQSVVFDDFVIAPEAAC</sequence>
<proteinExistence type="predicted"/>
<feature type="region of interest" description="Disordered" evidence="1">
    <location>
        <begin position="168"/>
        <end position="189"/>
    </location>
</feature>
<dbReference type="InterPro" id="IPR003609">
    <property type="entry name" value="Pan_app"/>
</dbReference>
<comment type="caution">
    <text evidence="4">The sequence shown here is derived from an EMBL/GenBank/DDBJ whole genome shotgun (WGS) entry which is preliminary data.</text>
</comment>
<protein>
    <recommendedName>
        <fullName evidence="3">Apple domain-containing protein</fullName>
    </recommendedName>
</protein>